<evidence type="ECO:0000256" key="1">
    <source>
        <dbReference type="SAM" id="SignalP"/>
    </source>
</evidence>
<feature type="signal peptide" evidence="1">
    <location>
        <begin position="1"/>
        <end position="29"/>
    </location>
</feature>
<feature type="domain" description="DUF732" evidence="2">
    <location>
        <begin position="32"/>
        <end position="106"/>
    </location>
</feature>
<reference evidence="3" key="2">
    <citation type="journal article" date="2022" name="BMC Genomics">
        <title>Comparative genome analysis of mycobacteria focusing on tRNA and non-coding RNA.</title>
        <authorList>
            <person name="Behra P.R.K."/>
            <person name="Pettersson B.M.F."/>
            <person name="Ramesh M."/>
            <person name="Das S."/>
            <person name="Dasgupta S."/>
            <person name="Kirsebom L.A."/>
        </authorList>
    </citation>
    <scope>NUCLEOTIDE SEQUENCE</scope>
    <source>
        <strain evidence="3">DSM 45439</strain>
    </source>
</reference>
<keyword evidence="1" id="KW-0732">Signal</keyword>
<evidence type="ECO:0000259" key="2">
    <source>
        <dbReference type="Pfam" id="PF05305"/>
    </source>
</evidence>
<dbReference type="EMBL" id="JACKTG010000027">
    <property type="protein sequence ID" value="MCV6989773.1"/>
    <property type="molecule type" value="Genomic_DNA"/>
</dbReference>
<organism evidence="3 4">
    <name type="scientific">Mycobacterium bouchedurhonense</name>
    <dbReference type="NCBI Taxonomy" id="701041"/>
    <lineage>
        <taxon>Bacteria</taxon>
        <taxon>Bacillati</taxon>
        <taxon>Actinomycetota</taxon>
        <taxon>Actinomycetes</taxon>
        <taxon>Mycobacteriales</taxon>
        <taxon>Mycobacteriaceae</taxon>
        <taxon>Mycobacterium</taxon>
        <taxon>Mycobacterium avium complex (MAC)</taxon>
    </lineage>
</organism>
<dbReference type="RefSeq" id="WP_080683613.1">
    <property type="nucleotide sequence ID" value="NZ_JACKTG010000027.1"/>
</dbReference>
<dbReference type="AlphaFoldDB" id="A0AAW5S5B4"/>
<evidence type="ECO:0000313" key="3">
    <source>
        <dbReference type="EMBL" id="MCV6989773.1"/>
    </source>
</evidence>
<comment type="caution">
    <text evidence="3">The sequence shown here is derived from an EMBL/GenBank/DDBJ whole genome shotgun (WGS) entry which is preliminary data.</text>
</comment>
<evidence type="ECO:0000313" key="4">
    <source>
        <dbReference type="Proteomes" id="UP001207588"/>
    </source>
</evidence>
<reference evidence="3" key="1">
    <citation type="submission" date="2020-07" db="EMBL/GenBank/DDBJ databases">
        <authorList>
            <person name="Pettersson B.M.F."/>
            <person name="Behra P.R.K."/>
            <person name="Ramesh M."/>
            <person name="Das S."/>
            <person name="Dasgupta S."/>
            <person name="Kirsebom L.A."/>
        </authorList>
    </citation>
    <scope>NUCLEOTIDE SEQUENCE</scope>
    <source>
        <strain evidence="3">DSM 45439</strain>
    </source>
</reference>
<dbReference type="InterPro" id="IPR007969">
    <property type="entry name" value="DUF732"/>
</dbReference>
<name>A0AAW5S5B4_MYCBC</name>
<gene>
    <name evidence="3" type="ORF">H7I91_10715</name>
</gene>
<dbReference type="Proteomes" id="UP001207588">
    <property type="component" value="Unassembled WGS sequence"/>
</dbReference>
<feature type="chain" id="PRO_5043509945" evidence="1">
    <location>
        <begin position="30"/>
        <end position="117"/>
    </location>
</feature>
<accession>A0AAW5S5B4</accession>
<dbReference type="Pfam" id="PF05305">
    <property type="entry name" value="DUF732"/>
    <property type="match status" value="1"/>
</dbReference>
<protein>
    <submittedName>
        <fullName evidence="3">DUF732 domain-containing protein</fullName>
    </submittedName>
</protein>
<sequence length="117" mass="12312">MTAHRSLATLAMFATAGVAWLGSAGIANASPQDDAYLAALRDAGLTWTPETVPGLLQEAQDVCYNLTWDWSPQRIADDLEARLGPQGVTPAQAATIVNAAHRTYCPGNVCDAPVLCT</sequence>
<proteinExistence type="predicted"/>